<keyword evidence="2" id="KW-1185">Reference proteome</keyword>
<dbReference type="EMBL" id="SGIM01000003">
    <property type="protein sequence ID" value="RZF54466.1"/>
    <property type="molecule type" value="Genomic_DNA"/>
</dbReference>
<dbReference type="Pfam" id="PF04229">
    <property type="entry name" value="GrpB"/>
    <property type="match status" value="1"/>
</dbReference>
<dbReference type="PANTHER" id="PTHR34822">
    <property type="entry name" value="GRPB DOMAIN PROTEIN (AFU_ORTHOLOGUE AFUA_1G01530)"/>
    <property type="match status" value="1"/>
</dbReference>
<evidence type="ECO:0000313" key="1">
    <source>
        <dbReference type="EMBL" id="RZF54466.1"/>
    </source>
</evidence>
<dbReference type="RefSeq" id="WP_130161359.1">
    <property type="nucleotide sequence ID" value="NZ_SGIM01000003.1"/>
</dbReference>
<organism evidence="1 2">
    <name type="scientific">Acinetobacter halotolerans</name>
    <dbReference type="NCBI Taxonomy" id="1752076"/>
    <lineage>
        <taxon>Bacteria</taxon>
        <taxon>Pseudomonadati</taxon>
        <taxon>Pseudomonadota</taxon>
        <taxon>Gammaproteobacteria</taxon>
        <taxon>Moraxellales</taxon>
        <taxon>Moraxellaceae</taxon>
        <taxon>Acinetobacter</taxon>
    </lineage>
</organism>
<dbReference type="SUPFAM" id="SSF81301">
    <property type="entry name" value="Nucleotidyltransferase"/>
    <property type="match status" value="1"/>
</dbReference>
<gene>
    <name evidence="1" type="ORF">EXE30_04395</name>
</gene>
<evidence type="ECO:0000313" key="2">
    <source>
        <dbReference type="Proteomes" id="UP000292110"/>
    </source>
</evidence>
<dbReference type="Proteomes" id="UP000292110">
    <property type="component" value="Unassembled WGS sequence"/>
</dbReference>
<protein>
    <submittedName>
        <fullName evidence="1">GrpB family protein</fullName>
    </submittedName>
</protein>
<dbReference type="Gene3D" id="3.30.460.10">
    <property type="entry name" value="Beta Polymerase, domain 2"/>
    <property type="match status" value="1"/>
</dbReference>
<name>A0A4Q6XCV7_9GAMM</name>
<dbReference type="InterPro" id="IPR007344">
    <property type="entry name" value="GrpB/CoaE"/>
</dbReference>
<dbReference type="AlphaFoldDB" id="A0A4Q6XCV7"/>
<reference evidence="1 2" key="1">
    <citation type="submission" date="2019-02" db="EMBL/GenBank/DDBJ databases">
        <title>The draft genome of Acinetobacter halotolerans strain JCM 31009.</title>
        <authorList>
            <person name="Qin J."/>
            <person name="Feng Y."/>
            <person name="Nemec A."/>
            <person name="Zong Z."/>
        </authorList>
    </citation>
    <scope>NUCLEOTIDE SEQUENCE [LARGE SCALE GENOMIC DNA]</scope>
    <source>
        <strain evidence="1 2">JCM 31009</strain>
    </source>
</reference>
<proteinExistence type="predicted"/>
<sequence length="157" mass="18514">MQFFPANQYQQRCQQLFEKYKVQILQLTPYAIVEHIGSSAIPHTISKGDLDIYIEVPAKYFLDTINQLQRLNFREKLDTLRTDDLCMLESFDDDVALQIVTNGSEFQNFLVFRDRLRESSHLVQEYNQLKQQCIGLSQDQYRSIKANFIQQVLNQNN</sequence>
<dbReference type="InterPro" id="IPR043519">
    <property type="entry name" value="NT_sf"/>
</dbReference>
<dbReference type="PANTHER" id="PTHR34822:SF1">
    <property type="entry name" value="GRPB FAMILY PROTEIN"/>
    <property type="match status" value="1"/>
</dbReference>
<comment type="caution">
    <text evidence="1">The sequence shown here is derived from an EMBL/GenBank/DDBJ whole genome shotgun (WGS) entry which is preliminary data.</text>
</comment>
<accession>A0A4Q6XCV7</accession>